<keyword evidence="2" id="KW-1185">Reference proteome</keyword>
<dbReference type="Proteomes" id="UP000789920">
    <property type="component" value="Unassembled WGS sequence"/>
</dbReference>
<proteinExistence type="predicted"/>
<feature type="non-terminal residue" evidence="1">
    <location>
        <position position="41"/>
    </location>
</feature>
<name>A0ACA9SQV6_9GLOM</name>
<feature type="non-terminal residue" evidence="1">
    <location>
        <position position="1"/>
    </location>
</feature>
<comment type="caution">
    <text evidence="1">The sequence shown here is derived from an EMBL/GenBank/DDBJ whole genome shotgun (WGS) entry which is preliminary data.</text>
</comment>
<gene>
    <name evidence="1" type="ORF">RPERSI_LOCUS33418</name>
</gene>
<dbReference type="EMBL" id="CAJVQC010144546">
    <property type="protein sequence ID" value="CAG8844916.1"/>
    <property type="molecule type" value="Genomic_DNA"/>
</dbReference>
<reference evidence="1" key="1">
    <citation type="submission" date="2021-06" db="EMBL/GenBank/DDBJ databases">
        <authorList>
            <person name="Kallberg Y."/>
            <person name="Tangrot J."/>
            <person name="Rosling A."/>
        </authorList>
    </citation>
    <scope>NUCLEOTIDE SEQUENCE</scope>
    <source>
        <strain evidence="1">MA461A</strain>
    </source>
</reference>
<sequence length="41" mass="4929">CCTRRSFSAPIVEKTIVLKKFLQHVQVDLVLFEKYPDKEYR</sequence>
<evidence type="ECO:0000313" key="2">
    <source>
        <dbReference type="Proteomes" id="UP000789920"/>
    </source>
</evidence>
<protein>
    <submittedName>
        <fullName evidence="1">32198_t:CDS:1</fullName>
    </submittedName>
</protein>
<organism evidence="1 2">
    <name type="scientific">Racocetra persica</name>
    <dbReference type="NCBI Taxonomy" id="160502"/>
    <lineage>
        <taxon>Eukaryota</taxon>
        <taxon>Fungi</taxon>
        <taxon>Fungi incertae sedis</taxon>
        <taxon>Mucoromycota</taxon>
        <taxon>Glomeromycotina</taxon>
        <taxon>Glomeromycetes</taxon>
        <taxon>Diversisporales</taxon>
        <taxon>Gigasporaceae</taxon>
        <taxon>Racocetra</taxon>
    </lineage>
</organism>
<evidence type="ECO:0000313" key="1">
    <source>
        <dbReference type="EMBL" id="CAG8844916.1"/>
    </source>
</evidence>
<accession>A0ACA9SQV6</accession>